<dbReference type="GO" id="GO:0003723">
    <property type="term" value="F:RNA binding"/>
    <property type="evidence" value="ECO:0007669"/>
    <property type="project" value="TreeGrafter"/>
</dbReference>
<evidence type="ECO:0000256" key="1">
    <source>
        <dbReference type="ARBA" id="ARBA00010014"/>
    </source>
</evidence>
<dbReference type="OMA" id="WAPFVKT"/>
<dbReference type="Pfam" id="PF01090">
    <property type="entry name" value="Ribosomal_S19e"/>
    <property type="match status" value="1"/>
</dbReference>
<evidence type="ECO:0000256" key="3">
    <source>
        <dbReference type="ARBA" id="ARBA00023274"/>
    </source>
</evidence>
<keyword evidence="5" id="KW-1185">Reference proteome</keyword>
<dbReference type="VEuPathDB" id="MicrosporidiaDB:NEQG_00562"/>
<evidence type="ECO:0000313" key="5">
    <source>
        <dbReference type="Proteomes" id="UP000002872"/>
    </source>
</evidence>
<dbReference type="Proteomes" id="UP000002872">
    <property type="component" value="Unassembled WGS sequence"/>
</dbReference>
<comment type="similarity">
    <text evidence="1">Belongs to the eukaryotic ribosomal protein eS19 family.</text>
</comment>
<dbReference type="EMBL" id="GL870876">
    <property type="protein sequence ID" value="EIJ89792.1"/>
    <property type="molecule type" value="Genomic_DNA"/>
</dbReference>
<evidence type="ECO:0000256" key="2">
    <source>
        <dbReference type="ARBA" id="ARBA00022980"/>
    </source>
</evidence>
<dbReference type="GO" id="GO:0006412">
    <property type="term" value="P:translation"/>
    <property type="evidence" value="ECO:0007669"/>
    <property type="project" value="InterPro"/>
</dbReference>
<dbReference type="GO" id="GO:0000028">
    <property type="term" value="P:ribosomal small subunit assembly"/>
    <property type="evidence" value="ECO:0007669"/>
    <property type="project" value="TreeGrafter"/>
</dbReference>
<dbReference type="OrthoDB" id="428974at2759"/>
<dbReference type="SUPFAM" id="SSF46785">
    <property type="entry name" value="Winged helix' DNA-binding domain"/>
    <property type="match status" value="1"/>
</dbReference>
<dbReference type="GO" id="GO:0003735">
    <property type="term" value="F:structural constituent of ribosome"/>
    <property type="evidence" value="ECO:0007669"/>
    <property type="project" value="InterPro"/>
</dbReference>
<dbReference type="FunFam" id="1.10.10.10:FF:000118">
    <property type="entry name" value="40S ribosomal protein S19"/>
    <property type="match status" value="1"/>
</dbReference>
<dbReference type="STRING" id="935791.I3EKP5"/>
<dbReference type="Gene3D" id="1.10.10.10">
    <property type="entry name" value="Winged helix-like DNA-binding domain superfamily/Winged helix DNA-binding domain"/>
    <property type="match status" value="1"/>
</dbReference>
<accession>I3EKP5</accession>
<dbReference type="InParanoid" id="I3EKP5"/>
<dbReference type="FunCoup" id="I3EKP5">
    <property type="interactions" value="197"/>
</dbReference>
<dbReference type="PROSITE" id="PS00628">
    <property type="entry name" value="RIBOSOMAL_S19E"/>
    <property type="match status" value="1"/>
</dbReference>
<dbReference type="AlphaFoldDB" id="I3EKP5"/>
<dbReference type="InterPro" id="IPR018277">
    <property type="entry name" value="Ribosomal_eS19_CS"/>
</dbReference>
<proteinExistence type="inferred from homology"/>
<dbReference type="GO" id="GO:0022627">
    <property type="term" value="C:cytosolic small ribosomal subunit"/>
    <property type="evidence" value="ECO:0007669"/>
    <property type="project" value="TreeGrafter"/>
</dbReference>
<evidence type="ECO:0000313" key="4">
    <source>
        <dbReference type="EMBL" id="EIJ89792.1"/>
    </source>
</evidence>
<reference evidence="4" key="1">
    <citation type="submission" date="2011-01" db="EMBL/GenBank/DDBJ databases">
        <title>The Genome Sequence of Nematocida parisii strain ERTm3.</title>
        <authorList>
            <consortium name="The Broad Institute Genome Sequencing Platform"/>
            <consortium name="The Broad Institute Genome Sequencing Center for Infectious Disease"/>
            <person name="Cuomo C."/>
            <person name="Troemel E."/>
            <person name="Young S.K."/>
            <person name="Zeng Q."/>
            <person name="Gargeya S."/>
            <person name="Fitzgerald M."/>
            <person name="Haas B."/>
            <person name="Abouelleil A."/>
            <person name="Alvarado L."/>
            <person name="Arachchi H.M."/>
            <person name="Berlin A."/>
            <person name="Chapman S.B."/>
            <person name="Gearin G."/>
            <person name="Goldberg J."/>
            <person name="Griggs A."/>
            <person name="Gujja S."/>
            <person name="Hansen M."/>
            <person name="Heiman D."/>
            <person name="Howarth C."/>
            <person name="Larimer J."/>
            <person name="Lui A."/>
            <person name="MacDonald P.J.P."/>
            <person name="McCowen C."/>
            <person name="Montmayeur A."/>
            <person name="Murphy C."/>
            <person name="Neiman D."/>
            <person name="Pearson M."/>
            <person name="Priest M."/>
            <person name="Roberts A."/>
            <person name="Saif S."/>
            <person name="Shea T."/>
            <person name="Sisk P."/>
            <person name="Stolte C."/>
            <person name="Sykes S."/>
            <person name="Wortman J."/>
            <person name="Nusbaum C."/>
            <person name="Birren B."/>
        </authorList>
    </citation>
    <scope>NUCLEOTIDE SEQUENCE</scope>
    <source>
        <strain evidence="4">ERTm3</strain>
    </source>
</reference>
<dbReference type="InterPro" id="IPR001266">
    <property type="entry name" value="Ribosomal_eS19"/>
</dbReference>
<organism evidence="4 5">
    <name type="scientific">Nematocida parisii (strain ERTm3)</name>
    <name type="common">Nematode killer fungus</name>
    <dbReference type="NCBI Taxonomy" id="935791"/>
    <lineage>
        <taxon>Eukaryota</taxon>
        <taxon>Fungi</taxon>
        <taxon>Fungi incertae sedis</taxon>
        <taxon>Microsporidia</taxon>
        <taxon>Nematocida</taxon>
    </lineage>
</organism>
<dbReference type="PANTHER" id="PTHR11710:SF0">
    <property type="entry name" value="40S RIBOSOMAL PROTEIN S19"/>
    <property type="match status" value="1"/>
</dbReference>
<dbReference type="InterPro" id="IPR036388">
    <property type="entry name" value="WH-like_DNA-bd_sf"/>
</dbReference>
<dbReference type="SMART" id="SM01413">
    <property type="entry name" value="Ribosomal_S19e"/>
    <property type="match status" value="1"/>
</dbReference>
<keyword evidence="3" id="KW-0687">Ribonucleoprotein</keyword>
<gene>
    <name evidence="4" type="ORF">NEQG_00562</name>
</gene>
<protein>
    <submittedName>
        <fullName evidence="4">30S ribosomal protein S19e</fullName>
    </submittedName>
</protein>
<sequence>MKVEEICPEQFIDILSKSLKEEKKIEKPVEADHIKTGHGRELAPVSEDWYHVRAASLLRKLYMEELTNPEKSKYGFGVMWFARAYGGAKNNGHKPSHTVSGSKSLVRRILQSLETVKLVSKVSLGGRKLTQTGHAYLQEIAGKASSA</sequence>
<dbReference type="PANTHER" id="PTHR11710">
    <property type="entry name" value="40S RIBOSOMAL PROTEIN S19"/>
    <property type="match status" value="1"/>
</dbReference>
<keyword evidence="2 4" id="KW-0689">Ribosomal protein</keyword>
<dbReference type="InterPro" id="IPR036390">
    <property type="entry name" value="WH_DNA-bd_sf"/>
</dbReference>
<dbReference type="HOGENOM" id="CLU_108559_1_0_1"/>
<name>I3EKP5_NEMP3</name>